<name>A0ABZ1CAP9_9BACT</name>
<reference evidence="2 3" key="1">
    <citation type="submission" date="2023-12" db="EMBL/GenBank/DDBJ databases">
        <title>Description of an unclassified Opitutus bacterium of Verrucomicrobiota.</title>
        <authorList>
            <person name="Zhang D.-F."/>
        </authorList>
    </citation>
    <scope>NUCLEOTIDE SEQUENCE [LARGE SCALE GENOMIC DNA]</scope>
    <source>
        <strain evidence="2 3">WL0086</strain>
    </source>
</reference>
<protein>
    <submittedName>
        <fullName evidence="2">Transglutaminase family protein</fullName>
    </submittedName>
</protein>
<dbReference type="EMBL" id="CP139781">
    <property type="protein sequence ID" value="WRQ88546.1"/>
    <property type="molecule type" value="Genomic_DNA"/>
</dbReference>
<evidence type="ECO:0000313" key="2">
    <source>
        <dbReference type="EMBL" id="WRQ88546.1"/>
    </source>
</evidence>
<feature type="domain" description="DUF2126" evidence="1">
    <location>
        <begin position="8"/>
        <end position="141"/>
    </location>
</feature>
<accession>A0ABZ1CAP9</accession>
<evidence type="ECO:0000313" key="3">
    <source>
        <dbReference type="Proteomes" id="UP000738431"/>
    </source>
</evidence>
<dbReference type="RefSeq" id="WP_221032979.1">
    <property type="nucleotide sequence ID" value="NZ_CP139781.1"/>
</dbReference>
<organism evidence="2 3">
    <name type="scientific">Actomonas aquatica</name>
    <dbReference type="NCBI Taxonomy" id="2866162"/>
    <lineage>
        <taxon>Bacteria</taxon>
        <taxon>Pseudomonadati</taxon>
        <taxon>Verrucomicrobiota</taxon>
        <taxon>Opitutia</taxon>
        <taxon>Opitutales</taxon>
        <taxon>Opitutaceae</taxon>
        <taxon>Actomonas</taxon>
    </lineage>
</organism>
<dbReference type="Proteomes" id="UP000738431">
    <property type="component" value="Chromosome"/>
</dbReference>
<proteinExistence type="predicted"/>
<keyword evidence="3" id="KW-1185">Reference proteome</keyword>
<feature type="domain" description="DUF2126" evidence="1">
    <location>
        <begin position="195"/>
        <end position="704"/>
    </location>
</feature>
<sequence length="712" mass="78868">MSSPYSACASAIEASLRRTDVAITMGGEPTFVPLHPEGAEWATAALGPTKLDYARRFALRLIRDTFPGAVLLETTGKHYPGEPLPRWTLLLQRRADGKPVWKNAKRLRGDIKPGKHRLADARAVLQKLARTLGVGTRTIRPLANGGKSAGYVLPLDHVDETWITDNWRADFDGAVELFPGDGYAGLRLPLGQLAEGRLRRALTVELRDGAVSVFVPPLLTAPYLELLSHIEDAFAAVKLTGCTLTGYAPPSDPELPTIGFASDPGVLEINLAPCPDWTAYDTQLEALYTAATKVGLTARKFQFNGRETGTGGGAHVVFGGPDGLYSPFFAFPHFLPSVIRYFQHHPSLSFAFTGLYMGPSSQAPRIDESTYEALYELEIACAGAESLGHPPNLPQFDLLFRDLLMDRSGNTHRAEISVDKLYNPFAPNGRLGLVEFRAFESHPDASTLSLHGLLLRAVLARLVGDPFKASFVRWNGELHDRFLLPSFIWQDLQAICADLAAHDIPFDVEWLRPYWEWRFPALGAFKLTYEDDKKKSHDADVVFRQALEAWPLLGESPNAGTVSRTVDSSMDRIEVAVSDPELLERGILLANGYPCTFRTAGETTACGIRFRAFHLYPSLHPHVPVHAPVLLEWVDRATLTVVSAARWHVWNPTGTPYHTRPATPKEAQVRHASRWEDWPHTVGQSRWIPEISFPPEGQHTLDLRRYPAQARG</sequence>
<dbReference type="InterPro" id="IPR018667">
    <property type="entry name" value="DUF2126"/>
</dbReference>
<evidence type="ECO:0000259" key="1">
    <source>
        <dbReference type="Pfam" id="PF09899"/>
    </source>
</evidence>
<gene>
    <name evidence="2" type="ORF">K1X11_003965</name>
</gene>
<dbReference type="Pfam" id="PF09899">
    <property type="entry name" value="DUF2126"/>
    <property type="match status" value="2"/>
</dbReference>